<dbReference type="OrthoDB" id="430207at2759"/>
<dbReference type="PANTHER" id="PTHR11266:SF17">
    <property type="entry name" value="PROTEIN MPV17"/>
    <property type="match status" value="1"/>
</dbReference>
<evidence type="ECO:0000256" key="1">
    <source>
        <dbReference type="ARBA" id="ARBA00004141"/>
    </source>
</evidence>
<dbReference type="PANTHER" id="PTHR11266">
    <property type="entry name" value="PEROXISOMAL MEMBRANE PROTEIN 2, PXMP2 MPV17"/>
    <property type="match status" value="1"/>
</dbReference>
<organism evidence="7 8">
    <name type="scientific">Miscanthus lutarioriparius</name>
    <dbReference type="NCBI Taxonomy" id="422564"/>
    <lineage>
        <taxon>Eukaryota</taxon>
        <taxon>Viridiplantae</taxon>
        <taxon>Streptophyta</taxon>
        <taxon>Embryophyta</taxon>
        <taxon>Tracheophyta</taxon>
        <taxon>Spermatophyta</taxon>
        <taxon>Magnoliopsida</taxon>
        <taxon>Liliopsida</taxon>
        <taxon>Poales</taxon>
        <taxon>Poaceae</taxon>
        <taxon>PACMAD clade</taxon>
        <taxon>Panicoideae</taxon>
        <taxon>Andropogonodae</taxon>
        <taxon>Andropogoneae</taxon>
        <taxon>Saccharinae</taxon>
        <taxon>Miscanthus</taxon>
    </lineage>
</organism>
<keyword evidence="4" id="KW-1133">Transmembrane helix</keyword>
<evidence type="ECO:0000256" key="2">
    <source>
        <dbReference type="ARBA" id="ARBA00006824"/>
    </source>
</evidence>
<evidence type="ECO:0000256" key="3">
    <source>
        <dbReference type="ARBA" id="ARBA00022692"/>
    </source>
</evidence>
<sequence>MVLQRILNKFLERVRFQLSPPHRGLMVRSAILWGLGDVGAQAVTHYSAQRNSVAFQDKDESPFLSGKKTRSSKSIGIECTTQVSLDLVLVLDQLHIADVRFSKSLPSSITTAEVVSSTPVDILFGTLNLAPFFPLMSFVQGKTKSVEKAKEDVKRGFTPALVLGGAVLPAVLFTNWRFVPAPYQLHCASLLALV</sequence>
<dbReference type="EMBL" id="CAJGYO010000006">
    <property type="protein sequence ID" value="CAD6240675.1"/>
    <property type="molecule type" value="Genomic_DNA"/>
</dbReference>
<dbReference type="Proteomes" id="UP000604825">
    <property type="component" value="Unassembled WGS sequence"/>
</dbReference>
<dbReference type="InterPro" id="IPR007248">
    <property type="entry name" value="Mpv17_PMP22"/>
</dbReference>
<evidence type="ECO:0000313" key="8">
    <source>
        <dbReference type="Proteomes" id="UP000604825"/>
    </source>
</evidence>
<name>A0A811PAS9_9POAL</name>
<reference evidence="7" key="1">
    <citation type="submission" date="2020-10" db="EMBL/GenBank/DDBJ databases">
        <authorList>
            <person name="Han B."/>
            <person name="Lu T."/>
            <person name="Zhao Q."/>
            <person name="Huang X."/>
            <person name="Zhao Y."/>
        </authorList>
    </citation>
    <scope>NUCLEOTIDE SEQUENCE</scope>
</reference>
<dbReference type="Pfam" id="PF04117">
    <property type="entry name" value="Mpv17_PMP22"/>
    <property type="match status" value="1"/>
</dbReference>
<evidence type="ECO:0000313" key="7">
    <source>
        <dbReference type="EMBL" id="CAD6240675.1"/>
    </source>
</evidence>
<comment type="similarity">
    <text evidence="2 6">Belongs to the peroxisomal membrane protein PXMP2/4 family.</text>
</comment>
<proteinExistence type="inferred from homology"/>
<evidence type="ECO:0000256" key="5">
    <source>
        <dbReference type="ARBA" id="ARBA00023136"/>
    </source>
</evidence>
<dbReference type="AlphaFoldDB" id="A0A811PAS9"/>
<keyword evidence="5" id="KW-0472">Membrane</keyword>
<evidence type="ECO:0000256" key="6">
    <source>
        <dbReference type="RuleBase" id="RU363053"/>
    </source>
</evidence>
<comment type="caution">
    <text evidence="7">The sequence shown here is derived from an EMBL/GenBank/DDBJ whole genome shotgun (WGS) entry which is preliminary data.</text>
</comment>
<evidence type="ECO:0000256" key="4">
    <source>
        <dbReference type="ARBA" id="ARBA00022989"/>
    </source>
</evidence>
<keyword evidence="8" id="KW-1185">Reference proteome</keyword>
<keyword evidence="3" id="KW-0812">Transmembrane</keyword>
<protein>
    <submittedName>
        <fullName evidence="7">Uncharacterized protein</fullName>
    </submittedName>
</protein>
<gene>
    <name evidence="7" type="ORF">NCGR_LOCUS27194</name>
</gene>
<dbReference type="GO" id="GO:0005737">
    <property type="term" value="C:cytoplasm"/>
    <property type="evidence" value="ECO:0007669"/>
    <property type="project" value="TreeGrafter"/>
</dbReference>
<dbReference type="GO" id="GO:0016020">
    <property type="term" value="C:membrane"/>
    <property type="evidence" value="ECO:0007669"/>
    <property type="project" value="UniProtKB-SubCell"/>
</dbReference>
<accession>A0A811PAS9</accession>
<comment type="subcellular location">
    <subcellularLocation>
        <location evidence="1">Membrane</location>
        <topology evidence="1">Multi-pass membrane protein</topology>
    </subcellularLocation>
</comment>